<dbReference type="InterPro" id="IPR045068">
    <property type="entry name" value="BACURD1-3"/>
</dbReference>
<dbReference type="EMBL" id="BDSP01000184">
    <property type="protein sequence ID" value="GAX22447.1"/>
    <property type="molecule type" value="Genomic_DNA"/>
</dbReference>
<keyword evidence="3" id="KW-1185">Reference proteome</keyword>
<evidence type="ECO:0000313" key="2">
    <source>
        <dbReference type="EMBL" id="GAX22447.1"/>
    </source>
</evidence>
<dbReference type="InParanoid" id="A0A1Z5K884"/>
<proteinExistence type="predicted"/>
<dbReference type="PANTHER" id="PTHR11145">
    <property type="entry name" value="BTB/POZ DOMAIN-CONTAINING ADAPTER FOR CUL3-MEDIATED RHOA DEGRADATION PROTEIN FAMILY MEMBER"/>
    <property type="match status" value="1"/>
</dbReference>
<dbReference type="PANTHER" id="PTHR11145:SF8">
    <property type="entry name" value="RE57120P"/>
    <property type="match status" value="1"/>
</dbReference>
<organism evidence="2 3">
    <name type="scientific">Fistulifera solaris</name>
    <name type="common">Oleaginous diatom</name>
    <dbReference type="NCBI Taxonomy" id="1519565"/>
    <lineage>
        <taxon>Eukaryota</taxon>
        <taxon>Sar</taxon>
        <taxon>Stramenopiles</taxon>
        <taxon>Ochrophyta</taxon>
        <taxon>Bacillariophyta</taxon>
        <taxon>Bacillariophyceae</taxon>
        <taxon>Bacillariophycidae</taxon>
        <taxon>Naviculales</taxon>
        <taxon>Naviculaceae</taxon>
        <taxon>Fistulifera</taxon>
    </lineage>
</organism>
<gene>
    <name evidence="2" type="ORF">FisN_14Hu061</name>
</gene>
<dbReference type="Proteomes" id="UP000198406">
    <property type="component" value="Unassembled WGS sequence"/>
</dbReference>
<dbReference type="AlphaFoldDB" id="A0A1Z5K884"/>
<sequence length="168" mass="19319">MLAKLVSGTWKEGDGANEIFIDRDGERFKYILDYLRNDRVHLPDIPSQKALEADFDYFGIDADMSKISVMDDFSAIEELNLQILEHIKDIKEKKMRVAAIRESYRLANKFSRFAEGGHARLLIEEDINKKILSSCLLARGLHVIRFDMKKESGTHVLLCIPSMKSTWV</sequence>
<dbReference type="InterPro" id="IPR011333">
    <property type="entry name" value="SKP1/BTB/POZ_sf"/>
</dbReference>
<evidence type="ECO:0000259" key="1">
    <source>
        <dbReference type="Pfam" id="PF02214"/>
    </source>
</evidence>
<name>A0A1Z5K884_FISSO</name>
<evidence type="ECO:0000313" key="3">
    <source>
        <dbReference type="Proteomes" id="UP000198406"/>
    </source>
</evidence>
<dbReference type="SUPFAM" id="SSF54695">
    <property type="entry name" value="POZ domain"/>
    <property type="match status" value="1"/>
</dbReference>
<reference evidence="2 3" key="1">
    <citation type="journal article" date="2015" name="Plant Cell">
        <title>Oil accumulation by the oleaginous diatom Fistulifera solaris as revealed by the genome and transcriptome.</title>
        <authorList>
            <person name="Tanaka T."/>
            <person name="Maeda Y."/>
            <person name="Veluchamy A."/>
            <person name="Tanaka M."/>
            <person name="Abida H."/>
            <person name="Marechal E."/>
            <person name="Bowler C."/>
            <person name="Muto M."/>
            <person name="Sunaga Y."/>
            <person name="Tanaka M."/>
            <person name="Yoshino T."/>
            <person name="Taniguchi T."/>
            <person name="Fukuda Y."/>
            <person name="Nemoto M."/>
            <person name="Matsumoto M."/>
            <person name="Wong P.S."/>
            <person name="Aburatani S."/>
            <person name="Fujibuchi W."/>
        </authorList>
    </citation>
    <scope>NUCLEOTIDE SEQUENCE [LARGE SCALE GENOMIC DNA]</scope>
    <source>
        <strain evidence="2 3">JPCC DA0580</strain>
    </source>
</reference>
<dbReference type="InterPro" id="IPR003131">
    <property type="entry name" value="T1-type_BTB"/>
</dbReference>
<dbReference type="Pfam" id="PF02214">
    <property type="entry name" value="BTB_2"/>
    <property type="match status" value="1"/>
</dbReference>
<dbReference type="Gene3D" id="3.30.710.10">
    <property type="entry name" value="Potassium Channel Kv1.1, Chain A"/>
    <property type="match status" value="1"/>
</dbReference>
<comment type="caution">
    <text evidence="2">The sequence shown here is derived from an EMBL/GenBank/DDBJ whole genome shotgun (WGS) entry which is preliminary data.</text>
</comment>
<accession>A0A1Z5K884</accession>
<dbReference type="OrthoDB" id="45549at2759"/>
<feature type="domain" description="Potassium channel tetramerisation-type BTB" evidence="1">
    <location>
        <begin position="13"/>
        <end position="64"/>
    </location>
</feature>
<protein>
    <recommendedName>
        <fullName evidence="1">Potassium channel tetramerisation-type BTB domain-containing protein</fullName>
    </recommendedName>
</protein>
<dbReference type="GO" id="GO:0051260">
    <property type="term" value="P:protein homooligomerization"/>
    <property type="evidence" value="ECO:0007669"/>
    <property type="project" value="InterPro"/>
</dbReference>